<dbReference type="PANTHER" id="PTHR33169">
    <property type="entry name" value="PADR-FAMILY TRANSCRIPTIONAL REGULATOR"/>
    <property type="match status" value="1"/>
</dbReference>
<name>A0A0D8ID12_9CLOT</name>
<dbReference type="SUPFAM" id="SSF46785">
    <property type="entry name" value="Winged helix' DNA-binding domain"/>
    <property type="match status" value="1"/>
</dbReference>
<dbReference type="PANTHER" id="PTHR33169:SF14">
    <property type="entry name" value="TRANSCRIPTIONAL REGULATOR RV3488"/>
    <property type="match status" value="1"/>
</dbReference>
<keyword evidence="2" id="KW-1185">Reference proteome</keyword>
<dbReference type="Pfam" id="PF03551">
    <property type="entry name" value="PadR"/>
    <property type="match status" value="1"/>
</dbReference>
<dbReference type="InterPro" id="IPR005149">
    <property type="entry name" value="Tscrpt_reg_PadR_N"/>
</dbReference>
<accession>A0A0D8ID12</accession>
<dbReference type="Proteomes" id="UP000035704">
    <property type="component" value="Chromosome"/>
</dbReference>
<dbReference type="RefSeq" id="WP_044824763.1">
    <property type="nucleotide sequence ID" value="NZ_CP009687.1"/>
</dbReference>
<dbReference type="Gene3D" id="1.10.10.10">
    <property type="entry name" value="Winged helix-like DNA-binding domain superfamily/Winged helix DNA-binding domain"/>
    <property type="match status" value="1"/>
</dbReference>
<proteinExistence type="predicted"/>
<dbReference type="InterPro" id="IPR036388">
    <property type="entry name" value="WH-like_DNA-bd_sf"/>
</dbReference>
<dbReference type="EMBL" id="CP009687">
    <property type="protein sequence ID" value="AKL95968.1"/>
    <property type="molecule type" value="Genomic_DNA"/>
</dbReference>
<dbReference type="InterPro" id="IPR052509">
    <property type="entry name" value="Metal_resp_DNA-bind_regulator"/>
</dbReference>
<dbReference type="InterPro" id="IPR036390">
    <property type="entry name" value="WH_DNA-bd_sf"/>
</dbReference>
<gene>
    <name evidence="1" type="ORF">CACET_c25230</name>
</gene>
<dbReference type="OrthoDB" id="9808017at2"/>
<protein>
    <submittedName>
        <fullName evidence="1">Transcriptional regulator PadR family</fullName>
    </submittedName>
</protein>
<evidence type="ECO:0000313" key="1">
    <source>
        <dbReference type="EMBL" id="AKL95968.1"/>
    </source>
</evidence>
<dbReference type="KEGG" id="cace:CACET_c25230"/>
<reference evidence="1 2" key="1">
    <citation type="submission" date="2014-10" db="EMBL/GenBank/DDBJ databases">
        <title>Genome sequence of Clostridium aceticum DSM 1496.</title>
        <authorList>
            <person name="Poehlein A."/>
            <person name="Schiel-Bengelsdorf B."/>
            <person name="Gottschalk G."/>
            <person name="Duerre P."/>
            <person name="Daniel R."/>
        </authorList>
    </citation>
    <scope>NUCLEOTIDE SEQUENCE [LARGE SCALE GENOMIC DNA]</scope>
    <source>
        <strain evidence="1 2">DSM 1496</strain>
    </source>
</reference>
<sequence>MKIDKDLMKGSTTMLILNLLSNSDMYGYQMVKELEKHSDNTFTLKEGTMYPILHSLESEGMVEAYWNEGTSERKRKYYHITSKGKKLLKEKKKEWELYSKTVNKVMGGVCFE</sequence>
<evidence type="ECO:0000313" key="2">
    <source>
        <dbReference type="Proteomes" id="UP000035704"/>
    </source>
</evidence>
<organism evidence="1 2">
    <name type="scientific">Clostridium aceticum</name>
    <dbReference type="NCBI Taxonomy" id="84022"/>
    <lineage>
        <taxon>Bacteria</taxon>
        <taxon>Bacillati</taxon>
        <taxon>Bacillota</taxon>
        <taxon>Clostridia</taxon>
        <taxon>Eubacteriales</taxon>
        <taxon>Clostridiaceae</taxon>
        <taxon>Clostridium</taxon>
    </lineage>
</organism>
<dbReference type="PATRIC" id="fig|84022.5.peg.193"/>
<dbReference type="STRING" id="84022.CACET_c25230"/>
<dbReference type="AlphaFoldDB" id="A0A0D8ID12"/>